<keyword evidence="2" id="KW-0520">NAD</keyword>
<evidence type="ECO:0000313" key="4">
    <source>
        <dbReference type="EMBL" id="TDP74712.1"/>
    </source>
</evidence>
<keyword evidence="1" id="KW-0560">Oxidoreductase</keyword>
<keyword evidence="4" id="KW-0670">Pyruvate</keyword>
<dbReference type="GO" id="GO:0051287">
    <property type="term" value="F:NAD binding"/>
    <property type="evidence" value="ECO:0007669"/>
    <property type="project" value="InterPro"/>
</dbReference>
<reference evidence="4 5" key="1">
    <citation type="submission" date="2019-03" db="EMBL/GenBank/DDBJ databases">
        <title>Genomic Encyclopedia of Type Strains, Phase IV (KMG-IV): sequencing the most valuable type-strain genomes for metagenomic binning, comparative biology and taxonomic classification.</title>
        <authorList>
            <person name="Goeker M."/>
        </authorList>
    </citation>
    <scope>NUCLEOTIDE SEQUENCE [LARGE SCALE GENOMIC DNA]</scope>
    <source>
        <strain evidence="4 5">DSM 16998</strain>
    </source>
</reference>
<dbReference type="CDD" id="cd12164">
    <property type="entry name" value="GDH_like_2"/>
    <property type="match status" value="1"/>
</dbReference>
<organism evidence="4 5">
    <name type="scientific">Roseateles toxinivorans</name>
    <dbReference type="NCBI Taxonomy" id="270368"/>
    <lineage>
        <taxon>Bacteria</taxon>
        <taxon>Pseudomonadati</taxon>
        <taxon>Pseudomonadota</taxon>
        <taxon>Betaproteobacteria</taxon>
        <taxon>Burkholderiales</taxon>
        <taxon>Sphaerotilaceae</taxon>
        <taxon>Roseateles</taxon>
    </lineage>
</organism>
<dbReference type="PROSITE" id="PS00671">
    <property type="entry name" value="D_2_HYDROXYACID_DH_3"/>
    <property type="match status" value="1"/>
</dbReference>
<dbReference type="Pfam" id="PF02826">
    <property type="entry name" value="2-Hacid_dh_C"/>
    <property type="match status" value="1"/>
</dbReference>
<dbReference type="Proteomes" id="UP000295361">
    <property type="component" value="Unassembled WGS sequence"/>
</dbReference>
<evidence type="ECO:0000256" key="2">
    <source>
        <dbReference type="ARBA" id="ARBA00023027"/>
    </source>
</evidence>
<dbReference type="Gene3D" id="3.40.50.720">
    <property type="entry name" value="NAD(P)-binding Rossmann-like Domain"/>
    <property type="match status" value="2"/>
</dbReference>
<dbReference type="OrthoDB" id="9787219at2"/>
<dbReference type="GO" id="GO:0016616">
    <property type="term" value="F:oxidoreductase activity, acting on the CH-OH group of donors, NAD or NADP as acceptor"/>
    <property type="evidence" value="ECO:0007669"/>
    <property type="project" value="UniProtKB-ARBA"/>
</dbReference>
<dbReference type="PANTHER" id="PTHR43333">
    <property type="entry name" value="2-HACID_DH_C DOMAIN-CONTAINING PROTEIN"/>
    <property type="match status" value="1"/>
</dbReference>
<dbReference type="SUPFAM" id="SSF51735">
    <property type="entry name" value="NAD(P)-binding Rossmann-fold domains"/>
    <property type="match status" value="1"/>
</dbReference>
<keyword evidence="5" id="KW-1185">Reference proteome</keyword>
<comment type="caution">
    <text evidence="4">The sequence shown here is derived from an EMBL/GenBank/DDBJ whole genome shotgun (WGS) entry which is preliminary data.</text>
</comment>
<protein>
    <submittedName>
        <fullName evidence="4">D-3-phosphoglycerate dehydrogenase/glyoxylate/hydroxypyruvate reductase A</fullName>
    </submittedName>
</protein>
<dbReference type="AlphaFoldDB" id="A0A4R6QUQ1"/>
<sequence length="309" mass="33317">MAILVLSDPLPSASFVAALRAKAPDIPVWDETDTPPPEQVEALLAWRLKPGQLARYPNLRVICAISAGVEKLLAAPDLPADLPVTRIVDPQQGQMLAQYVVACALRFTRELPLFETQQARGEWGRRPVRPFAQCRVGILGQGEVAQAVARAFVPLGYPVAVWGRGRKAFDGLQSFAGDAELPLLLAQSDLLVCTLPLTAATQGLLNRLTLSQLPPGAMVINVGRGGHLVEADLRALLDEGHLAAAALDVFEREPPPADNWVWQHPKVLATPHIAGEARRALVAEQCLDALRRARAGLPQPLAVDRKAGY</sequence>
<gene>
    <name evidence="4" type="ORF">DES47_101778</name>
</gene>
<dbReference type="InterPro" id="IPR036291">
    <property type="entry name" value="NAD(P)-bd_dom_sf"/>
</dbReference>
<dbReference type="EMBL" id="SNXS01000001">
    <property type="protein sequence ID" value="TDP74712.1"/>
    <property type="molecule type" value="Genomic_DNA"/>
</dbReference>
<proteinExistence type="predicted"/>
<dbReference type="RefSeq" id="WP_133699320.1">
    <property type="nucleotide sequence ID" value="NZ_SNXS01000001.1"/>
</dbReference>
<evidence type="ECO:0000256" key="1">
    <source>
        <dbReference type="ARBA" id="ARBA00023002"/>
    </source>
</evidence>
<dbReference type="InParanoid" id="A0A4R6QUQ1"/>
<feature type="domain" description="D-isomer specific 2-hydroxyacid dehydrogenase NAD-binding" evidence="3">
    <location>
        <begin position="102"/>
        <end position="274"/>
    </location>
</feature>
<evidence type="ECO:0000313" key="5">
    <source>
        <dbReference type="Proteomes" id="UP000295361"/>
    </source>
</evidence>
<dbReference type="InterPro" id="IPR029753">
    <property type="entry name" value="D-isomer_DH_CS"/>
</dbReference>
<dbReference type="PANTHER" id="PTHR43333:SF1">
    <property type="entry name" value="D-ISOMER SPECIFIC 2-HYDROXYACID DEHYDROGENASE NAD-BINDING DOMAIN-CONTAINING PROTEIN"/>
    <property type="match status" value="1"/>
</dbReference>
<dbReference type="InterPro" id="IPR006140">
    <property type="entry name" value="D-isomer_DH_NAD-bd"/>
</dbReference>
<evidence type="ECO:0000259" key="3">
    <source>
        <dbReference type="Pfam" id="PF02826"/>
    </source>
</evidence>
<accession>A0A4R6QUQ1</accession>
<name>A0A4R6QUQ1_9BURK</name>